<evidence type="ECO:0000313" key="7">
    <source>
        <dbReference type="EMBL" id="KFM83064.1"/>
    </source>
</evidence>
<evidence type="ECO:0000259" key="6">
    <source>
        <dbReference type="PROSITE" id="PS50850"/>
    </source>
</evidence>
<comment type="subcellular location">
    <subcellularLocation>
        <location evidence="1">Membrane</location>
        <topology evidence="1">Multi-pass membrane protein</topology>
    </subcellularLocation>
</comment>
<dbReference type="PANTHER" id="PTHR23510">
    <property type="entry name" value="INNER MEMBRANE TRANSPORT PROTEIN YAJR"/>
    <property type="match status" value="1"/>
</dbReference>
<dbReference type="GO" id="GO:0016020">
    <property type="term" value="C:membrane"/>
    <property type="evidence" value="ECO:0007669"/>
    <property type="project" value="UniProtKB-SubCell"/>
</dbReference>
<feature type="domain" description="Major facilitator superfamily (MFS) profile" evidence="6">
    <location>
        <begin position="23"/>
        <end position="142"/>
    </location>
</feature>
<dbReference type="Gene3D" id="1.20.1250.20">
    <property type="entry name" value="MFS general substrate transporter like domains"/>
    <property type="match status" value="1"/>
</dbReference>
<evidence type="ECO:0000256" key="4">
    <source>
        <dbReference type="ARBA" id="ARBA00023136"/>
    </source>
</evidence>
<dbReference type="Proteomes" id="UP000054359">
    <property type="component" value="Unassembled WGS sequence"/>
</dbReference>
<keyword evidence="3 5" id="KW-1133">Transmembrane helix</keyword>
<feature type="transmembrane region" description="Helical" evidence="5">
    <location>
        <begin position="58"/>
        <end position="78"/>
    </location>
</feature>
<feature type="transmembrane region" description="Helical" evidence="5">
    <location>
        <begin position="90"/>
        <end position="108"/>
    </location>
</feature>
<evidence type="ECO:0000256" key="1">
    <source>
        <dbReference type="ARBA" id="ARBA00004141"/>
    </source>
</evidence>
<dbReference type="GO" id="GO:0022857">
    <property type="term" value="F:transmembrane transporter activity"/>
    <property type="evidence" value="ECO:0007669"/>
    <property type="project" value="InterPro"/>
</dbReference>
<evidence type="ECO:0000256" key="5">
    <source>
        <dbReference type="SAM" id="Phobius"/>
    </source>
</evidence>
<dbReference type="SUPFAM" id="SSF103473">
    <property type="entry name" value="MFS general substrate transporter"/>
    <property type="match status" value="1"/>
</dbReference>
<proteinExistence type="predicted"/>
<name>A0A087V0C5_STEMI</name>
<protein>
    <submittedName>
        <fullName evidence="7">Tetracycline resistance protein, class D</fullName>
    </submittedName>
</protein>
<reference evidence="7 8" key="1">
    <citation type="submission" date="2013-11" db="EMBL/GenBank/DDBJ databases">
        <title>Genome sequencing of Stegodyphus mimosarum.</title>
        <authorList>
            <person name="Bechsgaard J."/>
        </authorList>
    </citation>
    <scope>NUCLEOTIDE SEQUENCE [LARGE SCALE GENOMIC DNA]</scope>
</reference>
<feature type="non-terminal residue" evidence="7">
    <location>
        <position position="142"/>
    </location>
</feature>
<organism evidence="7 8">
    <name type="scientific">Stegodyphus mimosarum</name>
    <name type="common">African social velvet spider</name>
    <dbReference type="NCBI Taxonomy" id="407821"/>
    <lineage>
        <taxon>Eukaryota</taxon>
        <taxon>Metazoa</taxon>
        <taxon>Ecdysozoa</taxon>
        <taxon>Arthropoda</taxon>
        <taxon>Chelicerata</taxon>
        <taxon>Arachnida</taxon>
        <taxon>Araneae</taxon>
        <taxon>Araneomorphae</taxon>
        <taxon>Entelegynae</taxon>
        <taxon>Eresoidea</taxon>
        <taxon>Eresidae</taxon>
        <taxon>Stegodyphus</taxon>
    </lineage>
</organism>
<evidence type="ECO:0000313" key="8">
    <source>
        <dbReference type="Proteomes" id="UP000054359"/>
    </source>
</evidence>
<dbReference type="PANTHER" id="PTHR23510:SF16">
    <property type="entry name" value="MAJOR FACILITATOR SUPERFAMILY (MFS) PROFILE DOMAIN-CONTAINING PROTEIN"/>
    <property type="match status" value="1"/>
</dbReference>
<evidence type="ECO:0000256" key="3">
    <source>
        <dbReference type="ARBA" id="ARBA00022989"/>
    </source>
</evidence>
<dbReference type="AlphaFoldDB" id="A0A087V0C5"/>
<dbReference type="InterPro" id="IPR011701">
    <property type="entry name" value="MFS"/>
</dbReference>
<feature type="transmembrane region" description="Helical" evidence="5">
    <location>
        <begin position="114"/>
        <end position="134"/>
    </location>
</feature>
<dbReference type="InterPro" id="IPR051068">
    <property type="entry name" value="MFS_Domain-Containing_Protein"/>
</dbReference>
<sequence length="142" mass="15616">MAVEDTVHVSDAFISIKQKRRLTYGTILMFNLCTGLGYAIIFPTIWNYIHDYLKGKSYMLGIVISAYSFSSFFANPLIGWWSDRSLNTRLILLVTILGELIGSILYFVGINTWILVLGRLIAGTGAGGGAAVLADITRTTSE</sequence>
<keyword evidence="8" id="KW-1185">Reference proteome</keyword>
<dbReference type="PROSITE" id="PS50850">
    <property type="entry name" value="MFS"/>
    <property type="match status" value="1"/>
</dbReference>
<feature type="transmembrane region" description="Helical" evidence="5">
    <location>
        <begin position="22"/>
        <end position="46"/>
    </location>
</feature>
<dbReference type="InterPro" id="IPR020846">
    <property type="entry name" value="MFS_dom"/>
</dbReference>
<dbReference type="STRING" id="407821.A0A087V0C5"/>
<dbReference type="Pfam" id="PF07690">
    <property type="entry name" value="MFS_1"/>
    <property type="match status" value="1"/>
</dbReference>
<accession>A0A087V0C5</accession>
<keyword evidence="4 5" id="KW-0472">Membrane</keyword>
<evidence type="ECO:0000256" key="2">
    <source>
        <dbReference type="ARBA" id="ARBA00022692"/>
    </source>
</evidence>
<dbReference type="OrthoDB" id="6494028at2759"/>
<gene>
    <name evidence="7" type="ORF">X975_07486</name>
</gene>
<dbReference type="EMBL" id="KK122589">
    <property type="protein sequence ID" value="KFM83064.1"/>
    <property type="molecule type" value="Genomic_DNA"/>
</dbReference>
<keyword evidence="2 5" id="KW-0812">Transmembrane</keyword>
<dbReference type="InterPro" id="IPR036259">
    <property type="entry name" value="MFS_trans_sf"/>
</dbReference>